<protein>
    <submittedName>
        <fullName evidence="4">GlxA family transcriptional regulator</fullName>
    </submittedName>
</protein>
<comment type="caution">
    <text evidence="4">The sequence shown here is derived from an EMBL/GenBank/DDBJ whole genome shotgun (WGS) entry which is preliminary data.</text>
</comment>
<reference evidence="4 5" key="1">
    <citation type="submission" date="2024-09" db="EMBL/GenBank/DDBJ databases">
        <authorList>
            <person name="Sun Q."/>
            <person name="Mori K."/>
        </authorList>
    </citation>
    <scope>NUCLEOTIDE SEQUENCE [LARGE SCALE GENOMIC DNA]</scope>
    <source>
        <strain evidence="4 5">TBRC 7907</strain>
    </source>
</reference>
<dbReference type="InterPro" id="IPR052158">
    <property type="entry name" value="INH-QAR"/>
</dbReference>
<dbReference type="EMBL" id="JBHLZU010000004">
    <property type="protein sequence ID" value="MFB9903270.1"/>
    <property type="molecule type" value="Genomic_DNA"/>
</dbReference>
<dbReference type="Gene3D" id="1.10.10.60">
    <property type="entry name" value="Homeodomain-like"/>
    <property type="match status" value="1"/>
</dbReference>
<dbReference type="InterPro" id="IPR009057">
    <property type="entry name" value="Homeodomain-like_sf"/>
</dbReference>
<keyword evidence="1" id="KW-0805">Transcription regulation</keyword>
<proteinExistence type="predicted"/>
<gene>
    <name evidence="4" type="ORF">ACFFQA_04900</name>
</gene>
<accession>A0ABV5ZS69</accession>
<dbReference type="Pfam" id="PF01965">
    <property type="entry name" value="DJ-1_PfpI"/>
    <property type="match status" value="1"/>
</dbReference>
<keyword evidence="2" id="KW-0804">Transcription</keyword>
<dbReference type="PROSITE" id="PS01124">
    <property type="entry name" value="HTH_ARAC_FAMILY_2"/>
    <property type="match status" value="1"/>
</dbReference>
<dbReference type="PANTHER" id="PTHR43130:SF3">
    <property type="entry name" value="HTH-TYPE TRANSCRIPTIONAL REGULATOR RV1931C"/>
    <property type="match status" value="1"/>
</dbReference>
<dbReference type="RefSeq" id="WP_377850406.1">
    <property type="nucleotide sequence ID" value="NZ_JBHLZU010000004.1"/>
</dbReference>
<dbReference type="PANTHER" id="PTHR43130">
    <property type="entry name" value="ARAC-FAMILY TRANSCRIPTIONAL REGULATOR"/>
    <property type="match status" value="1"/>
</dbReference>
<dbReference type="Pfam" id="PF12833">
    <property type="entry name" value="HTH_18"/>
    <property type="match status" value="1"/>
</dbReference>
<evidence type="ECO:0000313" key="4">
    <source>
        <dbReference type="EMBL" id="MFB9903270.1"/>
    </source>
</evidence>
<name>A0ABV5ZS69_9PSEU</name>
<feature type="domain" description="HTH araC/xylS-type" evidence="3">
    <location>
        <begin position="218"/>
        <end position="316"/>
    </location>
</feature>
<dbReference type="InterPro" id="IPR018060">
    <property type="entry name" value="HTH_AraC"/>
</dbReference>
<dbReference type="SUPFAM" id="SSF46689">
    <property type="entry name" value="Homeodomain-like"/>
    <property type="match status" value="2"/>
</dbReference>
<dbReference type="InterPro" id="IPR002818">
    <property type="entry name" value="DJ-1/PfpI"/>
</dbReference>
<dbReference type="SUPFAM" id="SSF52317">
    <property type="entry name" value="Class I glutamine amidotransferase-like"/>
    <property type="match status" value="1"/>
</dbReference>
<dbReference type="SMART" id="SM00342">
    <property type="entry name" value="HTH_ARAC"/>
    <property type="match status" value="1"/>
</dbReference>
<evidence type="ECO:0000256" key="1">
    <source>
        <dbReference type="ARBA" id="ARBA00023015"/>
    </source>
</evidence>
<evidence type="ECO:0000313" key="5">
    <source>
        <dbReference type="Proteomes" id="UP001589693"/>
    </source>
</evidence>
<keyword evidence="5" id="KW-1185">Reference proteome</keyword>
<evidence type="ECO:0000259" key="3">
    <source>
        <dbReference type="PROSITE" id="PS01124"/>
    </source>
</evidence>
<evidence type="ECO:0000256" key="2">
    <source>
        <dbReference type="ARBA" id="ARBA00023163"/>
    </source>
</evidence>
<organism evidence="4 5">
    <name type="scientific">Allokutzneria oryzae</name>
    <dbReference type="NCBI Taxonomy" id="1378989"/>
    <lineage>
        <taxon>Bacteria</taxon>
        <taxon>Bacillati</taxon>
        <taxon>Actinomycetota</taxon>
        <taxon>Actinomycetes</taxon>
        <taxon>Pseudonocardiales</taxon>
        <taxon>Pseudonocardiaceae</taxon>
        <taxon>Allokutzneria</taxon>
    </lineage>
</organism>
<dbReference type="Gene3D" id="3.40.50.880">
    <property type="match status" value="1"/>
</dbReference>
<dbReference type="Proteomes" id="UP001589693">
    <property type="component" value="Unassembled WGS sequence"/>
</dbReference>
<dbReference type="InterPro" id="IPR029062">
    <property type="entry name" value="Class_I_gatase-like"/>
</dbReference>
<sequence>MLRKIVVLVEDGVPLLDAAGVTEVFSVAARHGAPYRVLLASPGGRDVRTAAGVRLRADSAVEVLDGEIDTLVVTGSVVHGTERGPFVRTELAGQVRRLAKRSCRVASVCTGALLLASAGLLNGRRATTHWSWCDEFAKLHPMVTVDRDAIFVTDGPVSTSAGVSAGIDLALALVEQDMGADAARRVARALVVFLRRPGGQAQFGAWGQVPVPTSSPLRGVVEAVTLTPGEDHSVPAMAARAMLSVRHFTRLFSREIGMSPAQYVEQTRVDAARALLENGDDGVESIARRCGFGTSETMRRAFIRVLGVPPVAYRGRFRTTGIGADPLAGNHSAVRSQVVQTY</sequence>